<protein>
    <recommendedName>
        <fullName evidence="3">Protein phosphatase 2C domain-containing protein</fullName>
    </recommendedName>
</protein>
<evidence type="ECO:0000313" key="2">
    <source>
        <dbReference type="Proteomes" id="UP000553632"/>
    </source>
</evidence>
<feature type="non-terminal residue" evidence="1">
    <location>
        <position position="129"/>
    </location>
</feature>
<keyword evidence="2" id="KW-1185">Reference proteome</keyword>
<evidence type="ECO:0008006" key="3">
    <source>
        <dbReference type="Google" id="ProtNLM"/>
    </source>
</evidence>
<comment type="caution">
    <text evidence="1">The sequence shown here is derived from an EMBL/GenBank/DDBJ whole genome shotgun (WGS) entry which is preliminary data.</text>
</comment>
<dbReference type="Proteomes" id="UP000553632">
    <property type="component" value="Unassembled WGS sequence"/>
</dbReference>
<organism evidence="1 2">
    <name type="scientific">Perkinsus olseni</name>
    <name type="common">Perkinsus atlanticus</name>
    <dbReference type="NCBI Taxonomy" id="32597"/>
    <lineage>
        <taxon>Eukaryota</taxon>
        <taxon>Sar</taxon>
        <taxon>Alveolata</taxon>
        <taxon>Perkinsozoa</taxon>
        <taxon>Perkinsea</taxon>
        <taxon>Perkinsida</taxon>
        <taxon>Perkinsidae</taxon>
        <taxon>Perkinsus</taxon>
    </lineage>
</organism>
<name>A0A7J6SZ49_PEROL</name>
<dbReference type="EMBL" id="JABANO010014729">
    <property type="protein sequence ID" value="KAF4738065.1"/>
    <property type="molecule type" value="Genomic_DNA"/>
</dbReference>
<accession>A0A7J6SZ49</accession>
<evidence type="ECO:0000313" key="1">
    <source>
        <dbReference type="EMBL" id="KAF4738065.1"/>
    </source>
</evidence>
<dbReference type="AlphaFoldDB" id="A0A7J6SZ49"/>
<gene>
    <name evidence="1" type="ORF">FOZ63_020214</name>
</gene>
<reference evidence="1 2" key="1">
    <citation type="submission" date="2020-04" db="EMBL/GenBank/DDBJ databases">
        <title>Perkinsus olseni comparative genomics.</title>
        <authorList>
            <person name="Bogema D.R."/>
        </authorList>
    </citation>
    <scope>NUCLEOTIDE SEQUENCE [LARGE SCALE GENOMIC DNA]</scope>
    <source>
        <strain evidence="1 2">ATCC PRA-207</strain>
    </source>
</reference>
<sequence length="129" mass="13624">LGIAVSFPAPDRAPVFVCRSPSRDDTLLLGLLEEGPESLDTQLAMSKIIGSLSSEPATSLRESPEDMLQEALAAAEDCGNMSLTLVLLLNGMAEEASSSSERWMFVGHVGSARPVLAYRKGSPEEGAFA</sequence>
<feature type="non-terminal residue" evidence="1">
    <location>
        <position position="1"/>
    </location>
</feature>
<proteinExistence type="predicted"/>